<keyword evidence="1 2" id="KW-0129">CBS domain</keyword>
<dbReference type="InterPro" id="IPR000644">
    <property type="entry name" value="CBS_dom"/>
</dbReference>
<accession>A0A9N8R605</accession>
<comment type="caution">
    <text evidence="5">The sequence shown here is derived from an EMBL/GenBank/DDBJ whole genome shotgun (WGS) entry which is preliminary data.</text>
</comment>
<dbReference type="Gene3D" id="3.10.580.10">
    <property type="entry name" value="CBS-domain"/>
    <property type="match status" value="1"/>
</dbReference>
<evidence type="ECO:0000256" key="2">
    <source>
        <dbReference type="PROSITE-ProRule" id="PRU00703"/>
    </source>
</evidence>
<evidence type="ECO:0000256" key="1">
    <source>
        <dbReference type="ARBA" id="ARBA00023122"/>
    </source>
</evidence>
<sequence length="104" mass="11033">MRAIDVMTPAVVVAAPEMTVRAAAKLLADNHISGMPVVDTGGQVIGMISEGDLARMVGDEISRLSAGARVHDYIQVIAIKRVSDKVRQSASRDRANGNHQARAV</sequence>
<proteinExistence type="predicted"/>
<dbReference type="EMBL" id="CAJNAS010000021">
    <property type="protein sequence ID" value="CAE6947483.1"/>
    <property type="molecule type" value="Genomic_DNA"/>
</dbReference>
<protein>
    <recommendedName>
        <fullName evidence="4">CBS domain-containing protein</fullName>
    </recommendedName>
</protein>
<dbReference type="PROSITE" id="PS51371">
    <property type="entry name" value="CBS"/>
    <property type="match status" value="1"/>
</dbReference>
<evidence type="ECO:0000313" key="6">
    <source>
        <dbReference type="Proteomes" id="UP000675121"/>
    </source>
</evidence>
<dbReference type="SUPFAM" id="SSF54631">
    <property type="entry name" value="CBS-domain pair"/>
    <property type="match status" value="1"/>
</dbReference>
<dbReference type="RefSeq" id="WP_201086200.1">
    <property type="nucleotide sequence ID" value="NZ_CAJNAS010000021.1"/>
</dbReference>
<feature type="compositionally biased region" description="Basic and acidic residues" evidence="3">
    <location>
        <begin position="83"/>
        <end position="96"/>
    </location>
</feature>
<gene>
    <name evidence="5" type="ORF">R70211_06059</name>
</gene>
<feature type="domain" description="CBS" evidence="4">
    <location>
        <begin position="7"/>
        <end position="63"/>
    </location>
</feature>
<dbReference type="InterPro" id="IPR046342">
    <property type="entry name" value="CBS_dom_sf"/>
</dbReference>
<feature type="region of interest" description="Disordered" evidence="3">
    <location>
        <begin position="83"/>
        <end position="104"/>
    </location>
</feature>
<organism evidence="5 6">
    <name type="scientific">Paraburkholderia domus</name>
    <dbReference type="NCBI Taxonomy" id="2793075"/>
    <lineage>
        <taxon>Bacteria</taxon>
        <taxon>Pseudomonadati</taxon>
        <taxon>Pseudomonadota</taxon>
        <taxon>Betaproteobacteria</taxon>
        <taxon>Burkholderiales</taxon>
        <taxon>Burkholderiaceae</taxon>
        <taxon>Paraburkholderia</taxon>
    </lineage>
</organism>
<dbReference type="SMART" id="SM00116">
    <property type="entry name" value="CBS"/>
    <property type="match status" value="1"/>
</dbReference>
<reference evidence="5" key="1">
    <citation type="submission" date="2021-02" db="EMBL/GenBank/DDBJ databases">
        <authorList>
            <person name="Vanwijnsberghe S."/>
        </authorList>
    </citation>
    <scope>NUCLEOTIDE SEQUENCE</scope>
    <source>
        <strain evidence="5">R-70211</strain>
    </source>
</reference>
<evidence type="ECO:0000259" key="4">
    <source>
        <dbReference type="PROSITE" id="PS51371"/>
    </source>
</evidence>
<dbReference type="Proteomes" id="UP000675121">
    <property type="component" value="Unassembled WGS sequence"/>
</dbReference>
<keyword evidence="6" id="KW-1185">Reference proteome</keyword>
<name>A0A9N8R605_9BURK</name>
<dbReference type="PANTHER" id="PTHR43080">
    <property type="entry name" value="CBS DOMAIN-CONTAINING PROTEIN CBSX3, MITOCHONDRIAL"/>
    <property type="match status" value="1"/>
</dbReference>
<dbReference type="AlphaFoldDB" id="A0A9N8R605"/>
<dbReference type="PANTHER" id="PTHR43080:SF2">
    <property type="entry name" value="CBS DOMAIN-CONTAINING PROTEIN"/>
    <property type="match status" value="1"/>
</dbReference>
<evidence type="ECO:0000256" key="3">
    <source>
        <dbReference type="SAM" id="MobiDB-lite"/>
    </source>
</evidence>
<dbReference type="Pfam" id="PF00571">
    <property type="entry name" value="CBS"/>
    <property type="match status" value="1"/>
</dbReference>
<dbReference type="InterPro" id="IPR051257">
    <property type="entry name" value="Diverse_CBS-Domain"/>
</dbReference>
<evidence type="ECO:0000313" key="5">
    <source>
        <dbReference type="EMBL" id="CAE6947483.1"/>
    </source>
</evidence>